<protein>
    <submittedName>
        <fullName evidence="2">DUF1178 family protein</fullName>
    </submittedName>
</protein>
<keyword evidence="3" id="KW-1185">Reference proteome</keyword>
<evidence type="ECO:0000313" key="2">
    <source>
        <dbReference type="EMBL" id="UUX51418.1"/>
    </source>
</evidence>
<dbReference type="RefSeq" id="WP_257770890.1">
    <property type="nucleotide sequence ID" value="NZ_CP102480.1"/>
</dbReference>
<dbReference type="Pfam" id="PF06676">
    <property type="entry name" value="DUF1178"/>
    <property type="match status" value="1"/>
</dbReference>
<dbReference type="PIRSF" id="PIRSF032131">
    <property type="entry name" value="UCP032131"/>
    <property type="match status" value="1"/>
</dbReference>
<evidence type="ECO:0000313" key="3">
    <source>
        <dbReference type="Proteomes" id="UP001060336"/>
    </source>
</evidence>
<reference evidence="2" key="1">
    <citation type="submission" date="2022-08" db="EMBL/GenBank/DDBJ databases">
        <title>Nisaea acidiphila sp. nov., isolated from a marine algal debris and emended description of the genus Nisaea Urios et al. 2008.</title>
        <authorList>
            <person name="Kwon K."/>
        </authorList>
    </citation>
    <scope>NUCLEOTIDE SEQUENCE</scope>
    <source>
        <strain evidence="2">MEBiC11861</strain>
    </source>
</reference>
<dbReference type="KEGG" id="naci:NUH88_06905"/>
<name>A0A9J7AXA1_9PROT</name>
<gene>
    <name evidence="2" type="ORF">NUH88_06905</name>
</gene>
<dbReference type="InterPro" id="IPR009562">
    <property type="entry name" value="DUF1178"/>
</dbReference>
<dbReference type="EMBL" id="CP102480">
    <property type="protein sequence ID" value="UUX51418.1"/>
    <property type="molecule type" value="Genomic_DNA"/>
</dbReference>
<feature type="region of interest" description="Disordered" evidence="1">
    <location>
        <begin position="50"/>
        <end position="76"/>
    </location>
</feature>
<dbReference type="AlphaFoldDB" id="A0A9J7AXA1"/>
<sequence>MIKYRLRCDAEHSFDAWFRDSAAYDKQAGAGLLTCPNCGSAAISKALMAPSVNSSKKKSNRQSAEETMPAVSQMPPEMAAIREKLVALRKEVESKFDYVGKEFAEEARKIHYGETDPHGIYGETSSDEAQALMEEGIEFTPIPWVPKSDA</sequence>
<evidence type="ECO:0000256" key="1">
    <source>
        <dbReference type="SAM" id="MobiDB-lite"/>
    </source>
</evidence>
<accession>A0A9J7AXA1</accession>
<proteinExistence type="predicted"/>
<dbReference type="Proteomes" id="UP001060336">
    <property type="component" value="Chromosome"/>
</dbReference>
<organism evidence="2 3">
    <name type="scientific">Nisaea acidiphila</name>
    <dbReference type="NCBI Taxonomy" id="1862145"/>
    <lineage>
        <taxon>Bacteria</taxon>
        <taxon>Pseudomonadati</taxon>
        <taxon>Pseudomonadota</taxon>
        <taxon>Alphaproteobacteria</taxon>
        <taxon>Rhodospirillales</taxon>
        <taxon>Thalassobaculaceae</taxon>
        <taxon>Nisaea</taxon>
    </lineage>
</organism>